<sequence>MGAKDEVAALPGGQALADLADKVDGAQPEAIRQIARHWTDAASRCGECDTAVKNSVAQLDGAWQGGSADGFVAYMAGFGNAGASLQQALTSAAGDLNSAADALESARASVDNICERLLGQVRQYRAQHEHDSPDETNAAIERLCAEAAGDARPKVAEADHALATALGRLNGHAGAISPKFSSLADPNTQPFVPAPGRTIDWQPTAAPPQVTDPQSAGGAPGAPGGAPGGPGGGVAAGAGDGGGYQALAAHGSGYGGYGGGGYGGGGYGGGGYGGGGDSGGPPSPGFAAPSGQVKDWIEQAIEILRAQGVPVDKMSPDQIWAIIQHESGGNPHAINNWDSNAAAGHPSKGLMQTIDSTFNAYKLPGHDDIWNPVDNIIAGVRYAIARYGSVSNVPGIQSMEHGGGYRGY</sequence>
<protein>
    <submittedName>
        <fullName evidence="3">Transglycosylase</fullName>
    </submittedName>
</protein>
<dbReference type="EMBL" id="BJFL01000021">
    <property type="protein sequence ID" value="GDY32117.1"/>
    <property type="molecule type" value="Genomic_DNA"/>
</dbReference>
<feature type="domain" description="Transglycosylase SLT" evidence="2">
    <location>
        <begin position="314"/>
        <end position="389"/>
    </location>
</feature>
<evidence type="ECO:0000259" key="2">
    <source>
        <dbReference type="Pfam" id="PF01464"/>
    </source>
</evidence>
<evidence type="ECO:0000313" key="4">
    <source>
        <dbReference type="Proteomes" id="UP000298860"/>
    </source>
</evidence>
<dbReference type="Pfam" id="PF06013">
    <property type="entry name" value="WXG100"/>
    <property type="match status" value="1"/>
</dbReference>
<gene>
    <name evidence="3" type="ORF">GTS_37500</name>
</gene>
<keyword evidence="4" id="KW-1185">Reference proteome</keyword>
<dbReference type="CDD" id="cd13402">
    <property type="entry name" value="LT_TF-like"/>
    <property type="match status" value="1"/>
</dbReference>
<reference evidence="4" key="1">
    <citation type="submission" date="2019-04" db="EMBL/GenBank/DDBJ databases">
        <title>Draft genome sequence of Pseudonocardiaceae bacterium SL3-2-4.</title>
        <authorList>
            <person name="Ningsih F."/>
            <person name="Yokota A."/>
            <person name="Sakai Y."/>
            <person name="Nanatani K."/>
            <person name="Yabe S."/>
            <person name="Oetari A."/>
            <person name="Sjamsuridzal W."/>
        </authorList>
    </citation>
    <scope>NUCLEOTIDE SEQUENCE [LARGE SCALE GENOMIC DNA]</scope>
    <source>
        <strain evidence="4">SL3-2-4</strain>
    </source>
</reference>
<name>A0A4D4JDY9_9PSEU</name>
<organism evidence="3 4">
    <name type="scientific">Gandjariella thermophila</name>
    <dbReference type="NCBI Taxonomy" id="1931992"/>
    <lineage>
        <taxon>Bacteria</taxon>
        <taxon>Bacillati</taxon>
        <taxon>Actinomycetota</taxon>
        <taxon>Actinomycetes</taxon>
        <taxon>Pseudonocardiales</taxon>
        <taxon>Pseudonocardiaceae</taxon>
        <taxon>Gandjariella</taxon>
    </lineage>
</organism>
<dbReference type="Gene3D" id="1.10.530.10">
    <property type="match status" value="1"/>
</dbReference>
<dbReference type="InterPro" id="IPR010310">
    <property type="entry name" value="T7SS_ESAT-6-like"/>
</dbReference>
<dbReference type="Pfam" id="PF01464">
    <property type="entry name" value="SLT"/>
    <property type="match status" value="1"/>
</dbReference>
<dbReference type="Proteomes" id="UP000298860">
    <property type="component" value="Unassembled WGS sequence"/>
</dbReference>
<evidence type="ECO:0000256" key="1">
    <source>
        <dbReference type="SAM" id="MobiDB-lite"/>
    </source>
</evidence>
<feature type="region of interest" description="Disordered" evidence="1">
    <location>
        <begin position="180"/>
        <end position="234"/>
    </location>
</feature>
<dbReference type="AlphaFoldDB" id="A0A4D4JDY9"/>
<accession>A0A4D4JDY9</accession>
<comment type="caution">
    <text evidence="3">The sequence shown here is derived from an EMBL/GenBank/DDBJ whole genome shotgun (WGS) entry which is preliminary data.</text>
</comment>
<evidence type="ECO:0000313" key="3">
    <source>
        <dbReference type="EMBL" id="GDY32117.1"/>
    </source>
</evidence>
<feature type="compositionally biased region" description="Gly residues" evidence="1">
    <location>
        <begin position="218"/>
        <end position="234"/>
    </location>
</feature>
<dbReference type="InterPro" id="IPR023346">
    <property type="entry name" value="Lysozyme-like_dom_sf"/>
</dbReference>
<proteinExistence type="predicted"/>
<dbReference type="InterPro" id="IPR036689">
    <property type="entry name" value="ESAT-6-like_sf"/>
</dbReference>
<dbReference type="InterPro" id="IPR008258">
    <property type="entry name" value="Transglycosylase_SLT_dom_1"/>
</dbReference>
<dbReference type="Gene3D" id="1.10.287.1060">
    <property type="entry name" value="ESAT-6-like"/>
    <property type="match status" value="1"/>
</dbReference>
<dbReference type="RefSeq" id="WP_137815158.1">
    <property type="nucleotide sequence ID" value="NZ_BJFL01000021.1"/>
</dbReference>
<dbReference type="SUPFAM" id="SSF53955">
    <property type="entry name" value="Lysozyme-like"/>
    <property type="match status" value="1"/>
</dbReference>
<dbReference type="SUPFAM" id="SSF140453">
    <property type="entry name" value="EsxAB dimer-like"/>
    <property type="match status" value="1"/>
</dbReference>
<dbReference type="OrthoDB" id="4629613at2"/>